<reference evidence="11 12" key="1">
    <citation type="submission" date="2021-08" db="EMBL/GenBank/DDBJ databases">
        <title>complete genome sequencing of Deefgea sp. D25.</title>
        <authorList>
            <person name="Bae J.-W."/>
            <person name="Gim D.-H."/>
        </authorList>
    </citation>
    <scope>NUCLEOTIDE SEQUENCE [LARGE SCALE GENOMIC DNA]</scope>
    <source>
        <strain evidence="11 12">D25</strain>
    </source>
</reference>
<comment type="similarity">
    <text evidence="9">Belongs to the GTP-binding SRP family. FtsY subfamily.</text>
</comment>
<dbReference type="Pfam" id="PF00448">
    <property type="entry name" value="SRP54"/>
    <property type="match status" value="1"/>
</dbReference>
<keyword evidence="3 9" id="KW-0547">Nucleotide-binding</keyword>
<comment type="subunit">
    <text evidence="9">Part of the signal recognition particle protein translocation system, which is composed of SRP and FtsY. SRP is a ribonucleoprotein composed of Ffh and a 4.5S RNA molecule.</text>
</comment>
<evidence type="ECO:0000313" key="12">
    <source>
        <dbReference type="Proteomes" id="UP000825679"/>
    </source>
</evidence>
<sequence length="402" mass="42542">MFSFFKKKKPPEAEIVAEVVTEVVADVVPAAPAAPTALLDSPIELHSPAEIAPEIVAKVATVVEATTPVPVPVAPTVAAEAPRADAFVPPSDLAQPQERPKLSWTERLKMGLAKTRDKLGKSLASVFGGGQIDEELYEELETVLLTADMGVDATQHLLKDVRERVSLKGLKDSGELKDALKSSLTDLIQPLEIPLDVSGHKPFILMVAGVNGAGKTTSIGKLAKYFQSQNLSVLLAAGDTFRAAAREQLVVWGERNGVQVIAQASGDAAAVAFDAVNAAKARGIDVVIVDTAGRLPTQLHLMEEIKKVKRVVQKADPTGPHEIMLVLDANTGQNALAQVKSFDDALGLTGLVLTKLDGTAKGGVIAAIAKNRPVPLRFVGVGESIDDLRPFAAKDYIDALFE</sequence>
<dbReference type="SUPFAM" id="SSF47364">
    <property type="entry name" value="Domain of the SRP/SRP receptor G-proteins"/>
    <property type="match status" value="1"/>
</dbReference>
<dbReference type="SMART" id="SM00963">
    <property type="entry name" value="SRP54_N"/>
    <property type="match status" value="1"/>
</dbReference>
<evidence type="ECO:0000256" key="5">
    <source>
        <dbReference type="ARBA" id="ARBA00023134"/>
    </source>
</evidence>
<keyword evidence="7 9" id="KW-0675">Receptor</keyword>
<dbReference type="Gene3D" id="3.40.50.300">
    <property type="entry name" value="P-loop containing nucleotide triphosphate hydrolases"/>
    <property type="match status" value="1"/>
</dbReference>
<protein>
    <recommendedName>
        <fullName evidence="9">Signal recognition particle receptor FtsY</fullName>
        <shortName evidence="9">SRP receptor</shortName>
        <ecNumber evidence="9">3.6.5.4</ecNumber>
    </recommendedName>
</protein>
<dbReference type="SUPFAM" id="SSF52540">
    <property type="entry name" value="P-loop containing nucleoside triphosphate hydrolases"/>
    <property type="match status" value="1"/>
</dbReference>
<dbReference type="SMART" id="SM00962">
    <property type="entry name" value="SRP54"/>
    <property type="match status" value="1"/>
</dbReference>
<evidence type="ECO:0000256" key="3">
    <source>
        <dbReference type="ARBA" id="ARBA00022741"/>
    </source>
</evidence>
<dbReference type="EC" id="3.6.5.4" evidence="9"/>
<dbReference type="InterPro" id="IPR042101">
    <property type="entry name" value="SRP54_N_sf"/>
</dbReference>
<dbReference type="RefSeq" id="WP_221006183.1">
    <property type="nucleotide sequence ID" value="NZ_CP081150.1"/>
</dbReference>
<organism evidence="11 12">
    <name type="scientific">Deefgea tanakiae</name>
    <dbReference type="NCBI Taxonomy" id="2865840"/>
    <lineage>
        <taxon>Bacteria</taxon>
        <taxon>Pseudomonadati</taxon>
        <taxon>Pseudomonadota</taxon>
        <taxon>Betaproteobacteria</taxon>
        <taxon>Neisseriales</taxon>
        <taxon>Chitinibacteraceae</taxon>
        <taxon>Deefgea</taxon>
    </lineage>
</organism>
<keyword evidence="12" id="KW-1185">Reference proteome</keyword>
<proteinExistence type="inferred from homology"/>
<dbReference type="InterPro" id="IPR000897">
    <property type="entry name" value="SRP54_GTPase_dom"/>
</dbReference>
<dbReference type="HAMAP" id="MF_00920">
    <property type="entry name" value="FtsY"/>
    <property type="match status" value="1"/>
</dbReference>
<feature type="binding site" evidence="9">
    <location>
        <begin position="209"/>
        <end position="216"/>
    </location>
    <ligand>
        <name>GTP</name>
        <dbReference type="ChEBI" id="CHEBI:37565"/>
    </ligand>
</feature>
<comment type="catalytic activity">
    <reaction evidence="8 9">
        <text>GTP + H2O = GDP + phosphate + H(+)</text>
        <dbReference type="Rhea" id="RHEA:19669"/>
        <dbReference type="ChEBI" id="CHEBI:15377"/>
        <dbReference type="ChEBI" id="CHEBI:15378"/>
        <dbReference type="ChEBI" id="CHEBI:37565"/>
        <dbReference type="ChEBI" id="CHEBI:43474"/>
        <dbReference type="ChEBI" id="CHEBI:58189"/>
        <dbReference type="EC" id="3.6.5.4"/>
    </reaction>
</comment>
<dbReference type="SMART" id="SM00382">
    <property type="entry name" value="AAA"/>
    <property type="match status" value="1"/>
</dbReference>
<dbReference type="NCBIfam" id="TIGR00064">
    <property type="entry name" value="ftsY"/>
    <property type="match status" value="1"/>
</dbReference>
<feature type="binding site" evidence="9">
    <location>
        <begin position="354"/>
        <end position="357"/>
    </location>
    <ligand>
        <name>GTP</name>
        <dbReference type="ChEBI" id="CHEBI:37565"/>
    </ligand>
</feature>
<dbReference type="InterPro" id="IPR003593">
    <property type="entry name" value="AAA+_ATPase"/>
</dbReference>
<comment type="subcellular location">
    <subcellularLocation>
        <location evidence="9">Cell membrane</location>
        <topology evidence="9">Peripheral membrane protein</topology>
        <orientation evidence="9">Cytoplasmic side</orientation>
    </subcellularLocation>
    <subcellularLocation>
        <location evidence="9">Cytoplasm</location>
    </subcellularLocation>
</comment>
<evidence type="ECO:0000259" key="10">
    <source>
        <dbReference type="PROSITE" id="PS00300"/>
    </source>
</evidence>
<keyword evidence="4 9" id="KW-0378">Hydrolase</keyword>
<evidence type="ECO:0000256" key="7">
    <source>
        <dbReference type="ARBA" id="ARBA00023170"/>
    </source>
</evidence>
<evidence type="ECO:0000256" key="8">
    <source>
        <dbReference type="ARBA" id="ARBA00048027"/>
    </source>
</evidence>
<keyword evidence="6 9" id="KW-0472">Membrane</keyword>
<dbReference type="PROSITE" id="PS00300">
    <property type="entry name" value="SRP54"/>
    <property type="match status" value="1"/>
</dbReference>
<dbReference type="InterPro" id="IPR013822">
    <property type="entry name" value="Signal_recog_particl_SRP54_hlx"/>
</dbReference>
<evidence type="ECO:0000256" key="1">
    <source>
        <dbReference type="ARBA" id="ARBA00022475"/>
    </source>
</evidence>
<dbReference type="InterPro" id="IPR004390">
    <property type="entry name" value="SR_rcpt_FtsY"/>
</dbReference>
<accession>A0ABX8Z906</accession>
<dbReference type="PANTHER" id="PTHR43134">
    <property type="entry name" value="SIGNAL RECOGNITION PARTICLE RECEPTOR SUBUNIT ALPHA"/>
    <property type="match status" value="1"/>
</dbReference>
<evidence type="ECO:0000256" key="4">
    <source>
        <dbReference type="ARBA" id="ARBA00022801"/>
    </source>
</evidence>
<dbReference type="Gene3D" id="1.20.120.140">
    <property type="entry name" value="Signal recognition particle SRP54, nucleotide-binding domain"/>
    <property type="match status" value="1"/>
</dbReference>
<dbReference type="PANTHER" id="PTHR43134:SF1">
    <property type="entry name" value="SIGNAL RECOGNITION PARTICLE RECEPTOR SUBUNIT ALPHA"/>
    <property type="match status" value="1"/>
</dbReference>
<keyword evidence="2 9" id="KW-0963">Cytoplasm</keyword>
<feature type="binding site" evidence="9">
    <location>
        <begin position="290"/>
        <end position="294"/>
    </location>
    <ligand>
        <name>GTP</name>
        <dbReference type="ChEBI" id="CHEBI:37565"/>
    </ligand>
</feature>
<evidence type="ECO:0000313" key="11">
    <source>
        <dbReference type="EMBL" id="QZA77804.1"/>
    </source>
</evidence>
<name>A0ABX8Z906_9NEIS</name>
<evidence type="ECO:0000256" key="2">
    <source>
        <dbReference type="ARBA" id="ARBA00022490"/>
    </source>
</evidence>
<dbReference type="EMBL" id="CP081150">
    <property type="protein sequence ID" value="QZA77804.1"/>
    <property type="molecule type" value="Genomic_DNA"/>
</dbReference>
<dbReference type="Pfam" id="PF02881">
    <property type="entry name" value="SRP54_N"/>
    <property type="match status" value="1"/>
</dbReference>
<evidence type="ECO:0000256" key="9">
    <source>
        <dbReference type="HAMAP-Rule" id="MF_00920"/>
    </source>
</evidence>
<keyword evidence="1 9" id="KW-1003">Cell membrane</keyword>
<feature type="domain" description="SRP54-type proteins GTP-binding" evidence="10">
    <location>
        <begin position="375"/>
        <end position="388"/>
    </location>
</feature>
<comment type="function">
    <text evidence="9">Involved in targeting and insertion of nascent membrane proteins into the cytoplasmic membrane. Acts as a receptor for the complex formed by the signal recognition particle (SRP) and the ribosome-nascent chain (RNC). Interaction with SRP-RNC leads to the transfer of the RNC complex to the Sec translocase for insertion into the membrane, the hydrolysis of GTP by both Ffh and FtsY, and the dissociation of the SRP-FtsY complex into the individual components.</text>
</comment>
<dbReference type="InterPro" id="IPR036225">
    <property type="entry name" value="SRP/SRP_N"/>
</dbReference>
<dbReference type="Proteomes" id="UP000825679">
    <property type="component" value="Chromosome"/>
</dbReference>
<dbReference type="InterPro" id="IPR027417">
    <property type="entry name" value="P-loop_NTPase"/>
</dbReference>
<keyword evidence="5 9" id="KW-0342">GTP-binding</keyword>
<gene>
    <name evidence="9 11" type="primary">ftsY</name>
    <name evidence="11" type="ORF">K4H28_16300</name>
</gene>
<evidence type="ECO:0000256" key="6">
    <source>
        <dbReference type="ARBA" id="ARBA00023136"/>
    </source>
</evidence>